<dbReference type="Gene3D" id="2.102.10.10">
    <property type="entry name" value="Rieske [2Fe-2S] iron-sulphur domain"/>
    <property type="match status" value="1"/>
</dbReference>
<keyword evidence="3" id="KW-0408">Iron</keyword>
<dbReference type="FunFam" id="2.102.10.10:FF:000014">
    <property type="entry name" value="Oxidoreductase, FAD dependent"/>
    <property type="match status" value="1"/>
</dbReference>
<protein>
    <submittedName>
        <fullName evidence="8">Rieske (2Fe-2S) iron-sulfur domain-containing protein</fullName>
    </submittedName>
</protein>
<evidence type="ECO:0000256" key="5">
    <source>
        <dbReference type="ARBA" id="ARBA00023157"/>
    </source>
</evidence>
<dbReference type="GO" id="GO:0046872">
    <property type="term" value="F:metal ion binding"/>
    <property type="evidence" value="ECO:0007669"/>
    <property type="project" value="UniProtKB-KW"/>
</dbReference>
<name>A0A0L6JJM3_9FIRM</name>
<dbReference type="Proteomes" id="UP000036923">
    <property type="component" value="Unassembled WGS sequence"/>
</dbReference>
<evidence type="ECO:0000256" key="2">
    <source>
        <dbReference type="ARBA" id="ARBA00022723"/>
    </source>
</evidence>
<dbReference type="GO" id="GO:0016020">
    <property type="term" value="C:membrane"/>
    <property type="evidence" value="ECO:0007669"/>
    <property type="project" value="InterPro"/>
</dbReference>
<dbReference type="STRING" id="398512.Bccel_1219"/>
<evidence type="ECO:0000313" key="9">
    <source>
        <dbReference type="Proteomes" id="UP000036923"/>
    </source>
</evidence>
<dbReference type="Pfam" id="PF00355">
    <property type="entry name" value="Rieske"/>
    <property type="match status" value="1"/>
</dbReference>
<keyword evidence="4" id="KW-0411">Iron-sulfur</keyword>
<dbReference type="InterPro" id="IPR017941">
    <property type="entry name" value="Rieske_2Fe-2S"/>
</dbReference>
<dbReference type="InterPro" id="IPR038010">
    <property type="entry name" value="YhfW_C"/>
</dbReference>
<dbReference type="SUPFAM" id="SSF50022">
    <property type="entry name" value="ISP domain"/>
    <property type="match status" value="1"/>
</dbReference>
<comment type="cofactor">
    <cofactor evidence="6">
        <name>[2Fe-2S] cluster</name>
        <dbReference type="ChEBI" id="CHEBI:190135"/>
    </cofactor>
</comment>
<dbReference type="eggNOG" id="COG0723">
    <property type="taxonomic scope" value="Bacteria"/>
</dbReference>
<organism evidence="8 9">
    <name type="scientific">Pseudobacteroides cellulosolvens ATCC 35603 = DSM 2933</name>
    <dbReference type="NCBI Taxonomy" id="398512"/>
    <lineage>
        <taxon>Bacteria</taxon>
        <taxon>Bacillati</taxon>
        <taxon>Bacillota</taxon>
        <taxon>Clostridia</taxon>
        <taxon>Eubacteriales</taxon>
        <taxon>Oscillospiraceae</taxon>
        <taxon>Pseudobacteroides</taxon>
    </lineage>
</organism>
<dbReference type="GO" id="GO:0016705">
    <property type="term" value="F:oxidoreductase activity, acting on paired donors, with incorporation or reduction of molecular oxygen"/>
    <property type="evidence" value="ECO:0007669"/>
    <property type="project" value="UniProtKB-ARBA"/>
</dbReference>
<dbReference type="CDD" id="cd03477">
    <property type="entry name" value="Rieske_YhfW_C"/>
    <property type="match status" value="1"/>
</dbReference>
<reference evidence="9" key="1">
    <citation type="submission" date="2015-07" db="EMBL/GenBank/DDBJ databases">
        <title>Near-Complete Genome Sequence of the Cellulolytic Bacterium Bacteroides (Pseudobacteroides) cellulosolvens ATCC 35603.</title>
        <authorList>
            <person name="Dassa B."/>
            <person name="Utturkar S.M."/>
            <person name="Klingeman D.M."/>
            <person name="Hurt R.A."/>
            <person name="Keller M."/>
            <person name="Xu J."/>
            <person name="Reddy Y.H.K."/>
            <person name="Borovok I."/>
            <person name="Grinberg I.R."/>
            <person name="Lamed R."/>
            <person name="Zhivin O."/>
            <person name="Bayer E.A."/>
            <person name="Brown S.D."/>
        </authorList>
    </citation>
    <scope>NUCLEOTIDE SEQUENCE [LARGE SCALE GENOMIC DNA]</scope>
    <source>
        <strain evidence="9">DSM 2933</strain>
    </source>
</reference>
<evidence type="ECO:0000256" key="4">
    <source>
        <dbReference type="ARBA" id="ARBA00023014"/>
    </source>
</evidence>
<keyword evidence="1" id="KW-0001">2Fe-2S</keyword>
<gene>
    <name evidence="8" type="ORF">Bccel_1219</name>
</gene>
<dbReference type="InterPro" id="IPR005805">
    <property type="entry name" value="Rieske_Fe-S_prot_C"/>
</dbReference>
<accession>A0A0L6JJM3</accession>
<comment type="caution">
    <text evidence="8">The sequence shown here is derived from an EMBL/GenBank/DDBJ whole genome shotgun (WGS) entry which is preliminary data.</text>
</comment>
<dbReference type="InterPro" id="IPR036922">
    <property type="entry name" value="Rieske_2Fe-2S_sf"/>
</dbReference>
<feature type="domain" description="Rieske" evidence="7">
    <location>
        <begin position="16"/>
        <end position="110"/>
    </location>
</feature>
<evidence type="ECO:0000313" key="8">
    <source>
        <dbReference type="EMBL" id="KNY25959.1"/>
    </source>
</evidence>
<keyword evidence="9" id="KW-1185">Reference proteome</keyword>
<evidence type="ECO:0000256" key="6">
    <source>
        <dbReference type="ARBA" id="ARBA00034078"/>
    </source>
</evidence>
<dbReference type="EMBL" id="LGTC01000001">
    <property type="protein sequence ID" value="KNY25959.1"/>
    <property type="molecule type" value="Genomic_DNA"/>
</dbReference>
<keyword evidence="5" id="KW-1015">Disulfide bond</keyword>
<dbReference type="PANTHER" id="PTHR10134">
    <property type="entry name" value="CYTOCHROME B-C1 COMPLEX SUBUNIT RIESKE, MITOCHONDRIAL"/>
    <property type="match status" value="1"/>
</dbReference>
<proteinExistence type="predicted"/>
<sequence length="112" mass="12509">MNRKILKSRPNHSGWPLHITLIIIRPGEGKIIEANGQKAGAYRDEQGTLHVVDTTCTHMGCELSWNPAEKSWDCPCHGSRFSYEGGVIEGPALRSLDLHDVNTIEKLVKDDF</sequence>
<keyword evidence="2" id="KW-0479">Metal-binding</keyword>
<evidence type="ECO:0000256" key="1">
    <source>
        <dbReference type="ARBA" id="ARBA00022714"/>
    </source>
</evidence>
<dbReference type="PRINTS" id="PR00162">
    <property type="entry name" value="RIESKE"/>
</dbReference>
<dbReference type="GO" id="GO:0051537">
    <property type="term" value="F:2 iron, 2 sulfur cluster binding"/>
    <property type="evidence" value="ECO:0007669"/>
    <property type="project" value="UniProtKB-KW"/>
</dbReference>
<evidence type="ECO:0000259" key="7">
    <source>
        <dbReference type="PROSITE" id="PS51296"/>
    </source>
</evidence>
<dbReference type="PROSITE" id="PS51296">
    <property type="entry name" value="RIESKE"/>
    <property type="match status" value="1"/>
</dbReference>
<dbReference type="AlphaFoldDB" id="A0A0L6JJM3"/>
<dbReference type="InterPro" id="IPR014349">
    <property type="entry name" value="Rieske_Fe-S_prot"/>
</dbReference>
<dbReference type="GO" id="GO:0004497">
    <property type="term" value="F:monooxygenase activity"/>
    <property type="evidence" value="ECO:0007669"/>
    <property type="project" value="UniProtKB-ARBA"/>
</dbReference>
<evidence type="ECO:0000256" key="3">
    <source>
        <dbReference type="ARBA" id="ARBA00023004"/>
    </source>
</evidence>